<evidence type="ECO:0000313" key="10">
    <source>
        <dbReference type="Proteomes" id="UP000004892"/>
    </source>
</evidence>
<organism evidence="9 10">
    <name type="scientific">Odoribacter laneus YIT 12061</name>
    <dbReference type="NCBI Taxonomy" id="742817"/>
    <lineage>
        <taxon>Bacteria</taxon>
        <taxon>Pseudomonadati</taxon>
        <taxon>Bacteroidota</taxon>
        <taxon>Bacteroidia</taxon>
        <taxon>Bacteroidales</taxon>
        <taxon>Odoribacteraceae</taxon>
        <taxon>Odoribacter</taxon>
    </lineage>
</organism>
<dbReference type="RefSeq" id="WP_009137446.1">
    <property type="nucleotide sequence ID" value="NZ_JH594596.1"/>
</dbReference>
<dbReference type="InterPro" id="IPR003423">
    <property type="entry name" value="OMP_efflux"/>
</dbReference>
<dbReference type="GeneID" id="98069845"/>
<evidence type="ECO:0000256" key="2">
    <source>
        <dbReference type="ARBA" id="ARBA00007613"/>
    </source>
</evidence>
<dbReference type="GO" id="GO:1990281">
    <property type="term" value="C:efflux pump complex"/>
    <property type="evidence" value="ECO:0007669"/>
    <property type="project" value="TreeGrafter"/>
</dbReference>
<dbReference type="Gene3D" id="1.20.1600.10">
    <property type="entry name" value="Outer membrane efflux proteins (OEP)"/>
    <property type="match status" value="1"/>
</dbReference>
<evidence type="ECO:0000256" key="4">
    <source>
        <dbReference type="ARBA" id="ARBA00022452"/>
    </source>
</evidence>
<comment type="similarity">
    <text evidence="2">Belongs to the outer membrane factor (OMF) (TC 1.B.17) family.</text>
</comment>
<protein>
    <recommendedName>
        <fullName evidence="11">TolC family type I secretion outer membrane protein</fullName>
    </recommendedName>
</protein>
<dbReference type="GO" id="GO:0009279">
    <property type="term" value="C:cell outer membrane"/>
    <property type="evidence" value="ECO:0007669"/>
    <property type="project" value="UniProtKB-SubCell"/>
</dbReference>
<evidence type="ECO:0000256" key="7">
    <source>
        <dbReference type="ARBA" id="ARBA00023237"/>
    </source>
</evidence>
<dbReference type="GO" id="GO:0015562">
    <property type="term" value="F:efflux transmembrane transporter activity"/>
    <property type="evidence" value="ECO:0007669"/>
    <property type="project" value="InterPro"/>
</dbReference>
<keyword evidence="4" id="KW-1134">Transmembrane beta strand</keyword>
<feature type="signal peptide" evidence="8">
    <location>
        <begin position="1"/>
        <end position="18"/>
    </location>
</feature>
<evidence type="ECO:0000256" key="5">
    <source>
        <dbReference type="ARBA" id="ARBA00022692"/>
    </source>
</evidence>
<keyword evidence="7" id="KW-0998">Cell outer membrane</keyword>
<evidence type="ECO:0000256" key="1">
    <source>
        <dbReference type="ARBA" id="ARBA00004442"/>
    </source>
</evidence>
<feature type="chain" id="PRO_5003548987" description="TolC family type I secretion outer membrane protein" evidence="8">
    <location>
        <begin position="19"/>
        <end position="471"/>
    </location>
</feature>
<dbReference type="AlphaFoldDB" id="H1DIS0"/>
<keyword evidence="5" id="KW-0812">Transmembrane</keyword>
<dbReference type="SUPFAM" id="SSF56954">
    <property type="entry name" value="Outer membrane efflux proteins (OEP)"/>
    <property type="match status" value="1"/>
</dbReference>
<keyword evidence="6" id="KW-0472">Membrane</keyword>
<dbReference type="PANTHER" id="PTHR30026">
    <property type="entry name" value="OUTER MEMBRANE PROTEIN TOLC"/>
    <property type="match status" value="1"/>
</dbReference>
<dbReference type="STRING" id="742817.HMPREF9449_02299"/>
<accession>H1DIS0</accession>
<dbReference type="Proteomes" id="UP000004892">
    <property type="component" value="Unassembled WGS sequence"/>
</dbReference>
<sequence>MKTLLTVFLLLQVCFLQAQTALDLQKCRSMALENSKKMAIAGQQALKANYDKKVYRANFFPKISAMGMYAYMQKDYSFKIDGGYLPTFVPDASGQLKPNYLIHPVTGKPVVGADGMPVFNQYAFMPDIALSLGLDHAYTVGGVLEQPLYMGGKIRSAFRMASLGVDMARLNIKYSRAEVITEVDEAYWQYLKVKELVLSASKYKEVVGELVKNLTDAYQTGMAFRNDLLKAQVKYNEAELMLQKARHGETLAGMNLCRIIGIDLYSDLQIRDSLQDGLTPGVLEGNPGIIGRPEYNLLEKEIELKRKQVDLTRSDFLPQLGISASYGYTDGITVNGTSDGISSFMAIASLKVPVFHWNEGRNKVKAARSEQEISELKKEDMVQLMQLEAARARFNVEDAVSRVEMTRKSLLQAEENRTVSKNRYEVGMENLTNYMEAQAQWQKAWSDWIDAKAELHLSETHYLKATGRLTE</sequence>
<evidence type="ECO:0000313" key="9">
    <source>
        <dbReference type="EMBL" id="EHP46682.1"/>
    </source>
</evidence>
<proteinExistence type="inferred from homology"/>
<comment type="subcellular location">
    <subcellularLocation>
        <location evidence="1">Cell outer membrane</location>
    </subcellularLocation>
</comment>
<dbReference type="GO" id="GO:0015288">
    <property type="term" value="F:porin activity"/>
    <property type="evidence" value="ECO:0007669"/>
    <property type="project" value="TreeGrafter"/>
</dbReference>
<name>H1DIS0_9BACT</name>
<evidence type="ECO:0000256" key="6">
    <source>
        <dbReference type="ARBA" id="ARBA00023136"/>
    </source>
</evidence>
<gene>
    <name evidence="9" type="ORF">HMPREF9449_02299</name>
</gene>
<evidence type="ECO:0000256" key="3">
    <source>
        <dbReference type="ARBA" id="ARBA00022448"/>
    </source>
</evidence>
<dbReference type="HOGENOM" id="CLU_012817_12_1_10"/>
<evidence type="ECO:0008006" key="11">
    <source>
        <dbReference type="Google" id="ProtNLM"/>
    </source>
</evidence>
<comment type="caution">
    <text evidence="9">The sequence shown here is derived from an EMBL/GenBank/DDBJ whole genome shotgun (WGS) entry which is preliminary data.</text>
</comment>
<reference evidence="9 10" key="1">
    <citation type="submission" date="2012-01" db="EMBL/GenBank/DDBJ databases">
        <title>The Genome Sequence of Odoribacter laneus YIT 12061.</title>
        <authorList>
            <consortium name="The Broad Institute Genome Sequencing Platform"/>
            <person name="Earl A."/>
            <person name="Ward D."/>
            <person name="Feldgarden M."/>
            <person name="Gevers D."/>
            <person name="Morotomi M."/>
            <person name="Young S.K."/>
            <person name="Zeng Q."/>
            <person name="Gargeya S."/>
            <person name="Fitzgerald M."/>
            <person name="Haas B."/>
            <person name="Abouelleil A."/>
            <person name="Alvarado L."/>
            <person name="Arachchi H.M."/>
            <person name="Berlin A."/>
            <person name="Chapman S.B."/>
            <person name="Gearin G."/>
            <person name="Goldberg J."/>
            <person name="Griggs A."/>
            <person name="Gujja S."/>
            <person name="Hansen M."/>
            <person name="Heiman D."/>
            <person name="Howarth C."/>
            <person name="Larimer J."/>
            <person name="Lui A."/>
            <person name="MacDonald P.J.P."/>
            <person name="McCowen C."/>
            <person name="Montmayeur A."/>
            <person name="Murphy C."/>
            <person name="Neiman D."/>
            <person name="Pearson M."/>
            <person name="Priest M."/>
            <person name="Roberts A."/>
            <person name="Saif S."/>
            <person name="Shea T."/>
            <person name="Sisk P."/>
            <person name="Stolte C."/>
            <person name="Sykes S."/>
            <person name="Wortman J."/>
            <person name="Nusbaum C."/>
            <person name="Birren B."/>
        </authorList>
    </citation>
    <scope>NUCLEOTIDE SEQUENCE [LARGE SCALE GENOMIC DNA]</scope>
    <source>
        <strain evidence="9 10">YIT 12061</strain>
    </source>
</reference>
<keyword evidence="8" id="KW-0732">Signal</keyword>
<keyword evidence="10" id="KW-1185">Reference proteome</keyword>
<dbReference type="eggNOG" id="COG1538">
    <property type="taxonomic scope" value="Bacteria"/>
</dbReference>
<keyword evidence="3" id="KW-0813">Transport</keyword>
<evidence type="ECO:0000256" key="8">
    <source>
        <dbReference type="SAM" id="SignalP"/>
    </source>
</evidence>
<dbReference type="EMBL" id="ADMC01000025">
    <property type="protein sequence ID" value="EHP46682.1"/>
    <property type="molecule type" value="Genomic_DNA"/>
</dbReference>
<dbReference type="InterPro" id="IPR051906">
    <property type="entry name" value="TolC-like"/>
</dbReference>
<dbReference type="PANTHER" id="PTHR30026:SF20">
    <property type="entry name" value="OUTER MEMBRANE PROTEIN TOLC"/>
    <property type="match status" value="1"/>
</dbReference>
<dbReference type="PATRIC" id="fig|742817.3.peg.2462"/>
<dbReference type="Pfam" id="PF02321">
    <property type="entry name" value="OEP"/>
    <property type="match status" value="2"/>
</dbReference>